<evidence type="ECO:0000313" key="2">
    <source>
        <dbReference type="Proteomes" id="UP000031030"/>
    </source>
</evidence>
<dbReference type="AlphaFoldDB" id="A0A0B2A8D0"/>
<sequence length="105" mass="12335">MRRQIPPKRRVIRLFPDHCRDYPLWENSTPTWNVGYATTPEAYGLSTELSEDLAAWQAFWETRHDPFEGWDSQEDHEQWLQDGHHLAARLSCEVSAFADVSAEYN</sequence>
<comment type="caution">
    <text evidence="1">The sequence shown here is derived from an EMBL/GenBank/DDBJ whole genome shotgun (WGS) entry which is preliminary data.</text>
</comment>
<accession>A0A0B2A8D0</accession>
<dbReference type="EMBL" id="JTDK01000007">
    <property type="protein sequence ID" value="KHK98023.1"/>
    <property type="molecule type" value="Genomic_DNA"/>
</dbReference>
<organism evidence="1 2">
    <name type="scientific">Microbacterium mangrovi</name>
    <dbReference type="NCBI Taxonomy" id="1348253"/>
    <lineage>
        <taxon>Bacteria</taxon>
        <taxon>Bacillati</taxon>
        <taxon>Actinomycetota</taxon>
        <taxon>Actinomycetes</taxon>
        <taxon>Micrococcales</taxon>
        <taxon>Microbacteriaceae</taxon>
        <taxon>Microbacterium</taxon>
    </lineage>
</organism>
<keyword evidence="2" id="KW-1185">Reference proteome</keyword>
<protein>
    <submittedName>
        <fullName evidence="1">Uncharacterized protein</fullName>
    </submittedName>
</protein>
<reference evidence="1 2" key="1">
    <citation type="submission" date="2014-11" db="EMBL/GenBank/DDBJ databases">
        <title>Genome sequence of Microbacterium mangrovi MUSC 115(T).</title>
        <authorList>
            <person name="Lee L.-H."/>
        </authorList>
    </citation>
    <scope>NUCLEOTIDE SEQUENCE [LARGE SCALE GENOMIC DNA]</scope>
    <source>
        <strain evidence="1 2">MUSC 115</strain>
    </source>
</reference>
<gene>
    <name evidence="1" type="ORF">LK09_09335</name>
</gene>
<dbReference type="Proteomes" id="UP000031030">
    <property type="component" value="Unassembled WGS sequence"/>
</dbReference>
<evidence type="ECO:0000313" key="1">
    <source>
        <dbReference type="EMBL" id="KHK98023.1"/>
    </source>
</evidence>
<name>A0A0B2A8D0_9MICO</name>
<proteinExistence type="predicted"/>